<reference evidence="2 3" key="1">
    <citation type="journal article" date="2011" name="PLoS Genet.">
        <title>Genome sequencing and comparative transcriptomics of the model entomopathogenic fungi Metarhizium anisopliae and M. acridum.</title>
        <authorList>
            <person name="Gao Q."/>
            <person name="Jin K."/>
            <person name="Ying S.H."/>
            <person name="Zhang Y."/>
            <person name="Xiao G."/>
            <person name="Shang Y."/>
            <person name="Duan Z."/>
            <person name="Hu X."/>
            <person name="Xie X.Q."/>
            <person name="Zhou G."/>
            <person name="Peng G."/>
            <person name="Luo Z."/>
            <person name="Huang W."/>
            <person name="Wang B."/>
            <person name="Fang W."/>
            <person name="Wang S."/>
            <person name="Zhong Y."/>
            <person name="Ma L.J."/>
            <person name="St Leger R.J."/>
            <person name="Zhao G.P."/>
            <person name="Pei Y."/>
            <person name="Feng M.G."/>
            <person name="Xia Y."/>
            <person name="Wang C."/>
        </authorList>
    </citation>
    <scope>NUCLEOTIDE SEQUENCE [LARGE SCALE GENOMIC DNA]</scope>
    <source>
        <strain evidence="3">ARSEF 23 / ATCC MYA-3075</strain>
    </source>
</reference>
<sequence length="171" mass="19575">MALKVNTHRLDFRVLHLSTYAFSAFISHGAFIMSHAILYHSSPYYAHLSQTTKGLRPGDWGRFLVIAATREDMKRFFRGLQKYTKIGNTTITEVTPVSLAWWNFKSAGQLDLLELIQKIYQMDTSYYGNIEELNESYGKIQVTRLADGIGTKDWPILPLQDVSLGDLQMHD</sequence>
<dbReference type="OrthoDB" id="4938517at2759"/>
<keyword evidence="1" id="KW-0812">Transmembrane</keyword>
<protein>
    <submittedName>
        <fullName evidence="2">Uncharacterized protein</fullName>
    </submittedName>
</protein>
<comment type="caution">
    <text evidence="2">The sequence shown here is derived from an EMBL/GenBank/DDBJ whole genome shotgun (WGS) entry which is preliminary data.</text>
</comment>
<organism evidence="2 3">
    <name type="scientific">Metarhizium robertsii (strain ARSEF 23 / ATCC MYA-3075)</name>
    <name type="common">Metarhizium anisopliae (strain ARSEF 23)</name>
    <dbReference type="NCBI Taxonomy" id="655844"/>
    <lineage>
        <taxon>Eukaryota</taxon>
        <taxon>Fungi</taxon>
        <taxon>Dikarya</taxon>
        <taxon>Ascomycota</taxon>
        <taxon>Pezizomycotina</taxon>
        <taxon>Sordariomycetes</taxon>
        <taxon>Hypocreomycetidae</taxon>
        <taxon>Hypocreales</taxon>
        <taxon>Clavicipitaceae</taxon>
        <taxon>Metarhizium</taxon>
    </lineage>
</organism>
<gene>
    <name evidence="2" type="ORF">MAA_10107</name>
</gene>
<evidence type="ECO:0000313" key="2">
    <source>
        <dbReference type="EMBL" id="EFY94430.1"/>
    </source>
</evidence>
<feature type="transmembrane region" description="Helical" evidence="1">
    <location>
        <begin position="20"/>
        <end position="39"/>
    </location>
</feature>
<dbReference type="RefSeq" id="XP_007826296.1">
    <property type="nucleotide sequence ID" value="XM_007828105.1"/>
</dbReference>
<dbReference type="GeneID" id="19264393"/>
<reference evidence="2 3" key="2">
    <citation type="journal article" date="2014" name="Proc. Natl. Acad. Sci. U.S.A.">
        <title>Trajectory and genomic determinants of fungal-pathogen speciation and host adaptation.</title>
        <authorList>
            <person name="Hu X."/>
            <person name="Xiao G."/>
            <person name="Zheng P."/>
            <person name="Shang Y."/>
            <person name="Su Y."/>
            <person name="Zhang X."/>
            <person name="Liu X."/>
            <person name="Zhan S."/>
            <person name="St Leger R.J."/>
            <person name="Wang C."/>
        </authorList>
    </citation>
    <scope>GENOME REANNOTATION</scope>
    <source>
        <strain evidence="3">ARSEF 23 / ATCC MYA-3075</strain>
    </source>
</reference>
<keyword evidence="1" id="KW-0472">Membrane</keyword>
<keyword evidence="1" id="KW-1133">Transmembrane helix</keyword>
<proteinExistence type="predicted"/>
<evidence type="ECO:0000313" key="3">
    <source>
        <dbReference type="Proteomes" id="UP000002498"/>
    </source>
</evidence>
<dbReference type="EMBL" id="ADNJ02000009">
    <property type="protein sequence ID" value="EFY94430.1"/>
    <property type="molecule type" value="Genomic_DNA"/>
</dbReference>
<dbReference type="KEGG" id="maj:MAA_10107"/>
<dbReference type="AlphaFoldDB" id="E9FCV8"/>
<dbReference type="HOGENOM" id="CLU_133392_0_0_1"/>
<keyword evidence="3" id="KW-1185">Reference proteome</keyword>
<dbReference type="Proteomes" id="UP000002498">
    <property type="component" value="Unassembled WGS sequence"/>
</dbReference>
<evidence type="ECO:0000256" key="1">
    <source>
        <dbReference type="SAM" id="Phobius"/>
    </source>
</evidence>
<name>E9FCV8_METRA</name>
<accession>E9FCV8</accession>